<accession>A0A6L9EF30</accession>
<reference evidence="2 3" key="1">
    <citation type="submission" date="2020-01" db="EMBL/GenBank/DDBJ databases">
        <title>Bacteria diversity of Porities sp.</title>
        <authorList>
            <person name="Wang G."/>
        </authorList>
    </citation>
    <scope>NUCLEOTIDE SEQUENCE [LARGE SCALE GENOMIC DNA]</scope>
    <source>
        <strain evidence="2 3">R33</strain>
    </source>
</reference>
<name>A0A6L9EF30_9FLAO</name>
<sequence length="150" mass="17311">MKNSINGRVKPGYGVASGKGGDRRYPQGTLRVQAPFFSNKGLDLSPYFMGTINFDISPCRFAIEHPKYFFESVNWSEHIPPENFYFFDLVFYYKGEEFNGLIYMPDPKTKVEHEQQNSTLELILPRIPDLGYGDEASIYVPDAQLKFYLE</sequence>
<feature type="region of interest" description="Disordered" evidence="1">
    <location>
        <begin position="1"/>
        <end position="24"/>
    </location>
</feature>
<dbReference type="Proteomes" id="UP000475249">
    <property type="component" value="Unassembled WGS sequence"/>
</dbReference>
<evidence type="ECO:0000313" key="2">
    <source>
        <dbReference type="EMBL" id="NAS13374.1"/>
    </source>
</evidence>
<organism evidence="2 3">
    <name type="scientific">Poritiphilus flavus</name>
    <dbReference type="NCBI Taxonomy" id="2697053"/>
    <lineage>
        <taxon>Bacteria</taxon>
        <taxon>Pseudomonadati</taxon>
        <taxon>Bacteroidota</taxon>
        <taxon>Flavobacteriia</taxon>
        <taxon>Flavobacteriales</taxon>
        <taxon>Flavobacteriaceae</taxon>
        <taxon>Poritiphilus</taxon>
    </lineage>
</organism>
<dbReference type="EMBL" id="WXYO01000007">
    <property type="protein sequence ID" value="NAS13374.1"/>
    <property type="molecule type" value="Genomic_DNA"/>
</dbReference>
<protein>
    <submittedName>
        <fullName evidence="2">Uncharacterized protein</fullName>
    </submittedName>
</protein>
<gene>
    <name evidence="2" type="ORF">GTQ38_15280</name>
</gene>
<dbReference type="AlphaFoldDB" id="A0A6L9EF30"/>
<evidence type="ECO:0000313" key="3">
    <source>
        <dbReference type="Proteomes" id="UP000475249"/>
    </source>
</evidence>
<comment type="caution">
    <text evidence="2">The sequence shown here is derived from an EMBL/GenBank/DDBJ whole genome shotgun (WGS) entry which is preliminary data.</text>
</comment>
<proteinExistence type="predicted"/>
<dbReference type="RefSeq" id="WP_161436422.1">
    <property type="nucleotide sequence ID" value="NZ_WXYO01000007.1"/>
</dbReference>
<evidence type="ECO:0000256" key="1">
    <source>
        <dbReference type="SAM" id="MobiDB-lite"/>
    </source>
</evidence>
<keyword evidence="3" id="KW-1185">Reference proteome</keyword>